<dbReference type="Proteomes" id="UP000008392">
    <property type="component" value="Chromosome"/>
</dbReference>
<accession>G0ADP2</accession>
<dbReference type="Gene3D" id="1.10.150.240">
    <property type="entry name" value="Putative phosphatase, domain 2"/>
    <property type="match status" value="1"/>
</dbReference>
<evidence type="ECO:0000256" key="2">
    <source>
        <dbReference type="ARBA" id="ARBA00022801"/>
    </source>
</evidence>
<dbReference type="InterPro" id="IPR023198">
    <property type="entry name" value="PGP-like_dom2"/>
</dbReference>
<reference evidence="5 6" key="1">
    <citation type="journal article" date="2004" name="Environ. Microbiol.">
        <title>Phylogeny-function analysis of (meta)genomic libraries: screening for expression of ribosomal RNA genes by large-insert library fluorescent in situ hybridization (LIL-FISH).</title>
        <authorList>
            <person name="Leveau J.H."/>
            <person name="Gerards S."/>
            <person name="de Boer W."/>
            <person name="van Veen J.A."/>
        </authorList>
    </citation>
    <scope>NUCLEOTIDE SEQUENCE [LARGE SCALE GENOMIC DNA]</scope>
    <source>
        <strain evidence="5 6">Ter331</strain>
    </source>
</reference>
<keyword evidence="1" id="KW-0479">Metal-binding</keyword>
<dbReference type="InterPro" id="IPR036412">
    <property type="entry name" value="HAD-like_sf"/>
</dbReference>
<dbReference type="HOGENOM" id="CLU_045011_19_1_4"/>
<dbReference type="Pfam" id="PF13419">
    <property type="entry name" value="HAD_2"/>
    <property type="match status" value="1"/>
</dbReference>
<dbReference type="GO" id="GO:0008967">
    <property type="term" value="F:phosphoglycolate phosphatase activity"/>
    <property type="evidence" value="ECO:0007669"/>
    <property type="project" value="UniProtKB-EC"/>
</dbReference>
<dbReference type="EC" id="3.1.3.18" evidence="5"/>
<dbReference type="GO" id="GO:0006281">
    <property type="term" value="P:DNA repair"/>
    <property type="evidence" value="ECO:0007669"/>
    <property type="project" value="TreeGrafter"/>
</dbReference>
<reference evidence="5 6" key="5">
    <citation type="journal article" date="2011" name="ISME J.">
        <title>Dual transcriptional profiling of a bacterial/fungal confrontation: Collimonas fungivorans versus Aspergillus niger.</title>
        <authorList>
            <person name="Mela F."/>
            <person name="Fritsche K."/>
            <person name="de Boer W."/>
            <person name="van Veen J.A."/>
            <person name="de Graaff L.H."/>
            <person name="van den Berg M."/>
            <person name="Leveau J.H."/>
        </authorList>
    </citation>
    <scope>NUCLEOTIDE SEQUENCE [LARGE SCALE GENOMIC DNA]</scope>
    <source>
        <strain evidence="5 6">Ter331</strain>
    </source>
</reference>
<keyword evidence="4" id="KW-0119">Carbohydrate metabolism</keyword>
<dbReference type="PANTHER" id="PTHR43434">
    <property type="entry name" value="PHOSPHOGLYCOLATE PHOSPHATASE"/>
    <property type="match status" value="1"/>
</dbReference>
<dbReference type="SUPFAM" id="SSF56784">
    <property type="entry name" value="HAD-like"/>
    <property type="match status" value="1"/>
</dbReference>
<protein>
    <submittedName>
        <fullName evidence="5">Phosphoglycolate phosphatase</fullName>
        <ecNumber evidence="5">3.1.3.18</ecNumber>
    </submittedName>
</protein>
<sequence length="245" mass="26313">MLPAGAALDQHRSFSRILGTPMPLPMPRAILFDLDGTLADTAPDLAAALNRLRRDRGLSSTPYEQLRPHTSAGARGMIGAAFGLKPGDPDYEELRVGFLDHYAAALAVDSTLFEGIPALLSDLRQRRLGWGVVTNKAARFTDPLVSQIGLGDADCIISGDTTPHAKPHPEPLLEAARRLKLQPQECWYVGDDLRDIQAGRAAGMVTVAAAWGYCGESAPESWDADALIDTPQQLLALLPQAISKN</sequence>
<dbReference type="EMBL" id="CP002745">
    <property type="protein sequence ID" value="AEK63584.1"/>
    <property type="molecule type" value="Genomic_DNA"/>
</dbReference>
<dbReference type="NCBIfam" id="TIGR01549">
    <property type="entry name" value="HAD-SF-IA-v1"/>
    <property type="match status" value="1"/>
</dbReference>
<dbReference type="KEGG" id="cfu:CFU_3760"/>
<reference evidence="5 6" key="4">
    <citation type="journal article" date="2010" name="Environ. Microbiol.">
        <title>The bacterial genus Collimonas: mycophagy, weathering and other adaptive solutions to life in oligotrophic soil environments.</title>
        <authorList>
            <person name="Leveau J.H."/>
            <person name="Uroz S."/>
            <person name="de Boer W."/>
        </authorList>
    </citation>
    <scope>NUCLEOTIDE SEQUENCE [LARGE SCALE GENOMIC DNA]</scope>
    <source>
        <strain evidence="5 6">Ter331</strain>
    </source>
</reference>
<proteinExistence type="predicted"/>
<name>G0ADP2_COLFT</name>
<dbReference type="GO" id="GO:0046872">
    <property type="term" value="F:metal ion binding"/>
    <property type="evidence" value="ECO:0007669"/>
    <property type="project" value="UniProtKB-KW"/>
</dbReference>
<evidence type="ECO:0000256" key="1">
    <source>
        <dbReference type="ARBA" id="ARBA00022723"/>
    </source>
</evidence>
<gene>
    <name evidence="5" type="ordered locus">CFU_3760</name>
</gene>
<evidence type="ECO:0000313" key="6">
    <source>
        <dbReference type="Proteomes" id="UP000008392"/>
    </source>
</evidence>
<dbReference type="SFLD" id="SFLDG01129">
    <property type="entry name" value="C1.5:_HAD__Beta-PGM__Phosphata"/>
    <property type="match status" value="1"/>
</dbReference>
<organism evidence="5 6">
    <name type="scientific">Collimonas fungivorans (strain Ter331)</name>
    <dbReference type="NCBI Taxonomy" id="1005048"/>
    <lineage>
        <taxon>Bacteria</taxon>
        <taxon>Pseudomonadati</taxon>
        <taxon>Pseudomonadota</taxon>
        <taxon>Betaproteobacteria</taxon>
        <taxon>Burkholderiales</taxon>
        <taxon>Oxalobacteraceae</taxon>
        <taxon>Collimonas</taxon>
    </lineage>
</organism>
<keyword evidence="6" id="KW-1185">Reference proteome</keyword>
<keyword evidence="3" id="KW-0460">Magnesium</keyword>
<dbReference type="eggNOG" id="COG0546">
    <property type="taxonomic scope" value="Bacteria"/>
</dbReference>
<dbReference type="STRING" id="1005048.CFU_3760"/>
<dbReference type="Gene3D" id="3.40.50.1000">
    <property type="entry name" value="HAD superfamily/HAD-like"/>
    <property type="match status" value="1"/>
</dbReference>
<keyword evidence="2 5" id="KW-0378">Hydrolase</keyword>
<dbReference type="SFLD" id="SFLDG01135">
    <property type="entry name" value="C1.5.6:_HAD__Beta-PGM__Phospha"/>
    <property type="match status" value="1"/>
</dbReference>
<dbReference type="PANTHER" id="PTHR43434:SF23">
    <property type="entry name" value="PHOSPHOGLYCOLATE PHOSPHATASE"/>
    <property type="match status" value="1"/>
</dbReference>
<dbReference type="InterPro" id="IPR023214">
    <property type="entry name" value="HAD_sf"/>
</dbReference>
<evidence type="ECO:0000256" key="3">
    <source>
        <dbReference type="ARBA" id="ARBA00022842"/>
    </source>
</evidence>
<dbReference type="AlphaFoldDB" id="G0ADP2"/>
<dbReference type="InterPro" id="IPR050155">
    <property type="entry name" value="HAD-like_hydrolase_sf"/>
</dbReference>
<dbReference type="SFLD" id="SFLDS00003">
    <property type="entry name" value="Haloacid_Dehalogenase"/>
    <property type="match status" value="1"/>
</dbReference>
<dbReference type="GO" id="GO:0005829">
    <property type="term" value="C:cytosol"/>
    <property type="evidence" value="ECO:0007669"/>
    <property type="project" value="TreeGrafter"/>
</dbReference>
<reference evidence="5 6" key="3">
    <citation type="journal article" date="2008" name="FEMS Microbiol. Ecol.">
        <title>Identification and characterization of genes underlying chitinolysis in Collimonas fungivorans Ter331.</title>
        <authorList>
            <person name="Fritsche K."/>
            <person name="de Boer W."/>
            <person name="Gerards S."/>
            <person name="van den Berg M."/>
            <person name="van Veen J.A."/>
            <person name="Leveau J.H."/>
        </authorList>
    </citation>
    <scope>NUCLEOTIDE SEQUENCE [LARGE SCALE GENOMIC DNA]</scope>
    <source>
        <strain evidence="5 6">Ter331</strain>
    </source>
</reference>
<reference evidence="5 6" key="2">
    <citation type="journal article" date="2006" name="J. Microbiol. Methods">
        <title>Genomic flank-sequencing of plasposon insertion sites for rapid identification of functional genes.</title>
        <authorList>
            <person name="Leveau J.H."/>
            <person name="Gerards S."/>
            <person name="Fritsche K."/>
            <person name="Zondag G."/>
            <person name="van Veen J.A."/>
        </authorList>
    </citation>
    <scope>NUCLEOTIDE SEQUENCE [LARGE SCALE GENOMIC DNA]</scope>
    <source>
        <strain evidence="5 6">Ter331</strain>
    </source>
</reference>
<dbReference type="NCBIfam" id="TIGR01509">
    <property type="entry name" value="HAD-SF-IA-v3"/>
    <property type="match status" value="1"/>
</dbReference>
<evidence type="ECO:0000256" key="4">
    <source>
        <dbReference type="ARBA" id="ARBA00023277"/>
    </source>
</evidence>
<dbReference type="InterPro" id="IPR041492">
    <property type="entry name" value="HAD_2"/>
</dbReference>
<evidence type="ECO:0000313" key="5">
    <source>
        <dbReference type="EMBL" id="AEK63584.1"/>
    </source>
</evidence>
<dbReference type="InterPro" id="IPR006439">
    <property type="entry name" value="HAD-SF_hydro_IA"/>
</dbReference>
<reference evidence="6" key="6">
    <citation type="submission" date="2011-05" db="EMBL/GenBank/DDBJ databases">
        <title>Complete sequence of Collimonas fungivorans Ter331.</title>
        <authorList>
            <person name="Leveau J.H."/>
        </authorList>
    </citation>
    <scope>NUCLEOTIDE SEQUENCE [LARGE SCALE GENOMIC DNA]</scope>
    <source>
        <strain evidence="6">Ter331</strain>
    </source>
</reference>